<dbReference type="EMBL" id="BCMG01000002">
    <property type="protein sequence ID" value="GAX00535.1"/>
    <property type="molecule type" value="Genomic_DNA"/>
</dbReference>
<dbReference type="PANTHER" id="PTHR33164">
    <property type="entry name" value="TRANSCRIPTIONAL REGULATOR, MARR FAMILY"/>
    <property type="match status" value="1"/>
</dbReference>
<dbReference type="GO" id="GO:0006950">
    <property type="term" value="P:response to stress"/>
    <property type="evidence" value="ECO:0007669"/>
    <property type="project" value="TreeGrafter"/>
</dbReference>
<reference evidence="2 3" key="1">
    <citation type="submission" date="2015-11" db="EMBL/GenBank/DDBJ databases">
        <title>Draft genome sequences of new species of the genus Lactobacillus isolated from orchardgrass silage.</title>
        <authorList>
            <person name="Tohno M."/>
            <person name="Tanizawa Y."/>
            <person name="Arita M."/>
        </authorList>
    </citation>
    <scope>NUCLEOTIDE SEQUENCE [LARGE SCALE GENOMIC DNA]</scope>
    <source>
        <strain evidence="2 3">IWT126</strain>
    </source>
</reference>
<accession>A0A1Z5IFG9</accession>
<comment type="caution">
    <text evidence="2">The sequence shown here is derived from an EMBL/GenBank/DDBJ whole genome shotgun (WGS) entry which is preliminary data.</text>
</comment>
<evidence type="ECO:0000313" key="3">
    <source>
        <dbReference type="Proteomes" id="UP000198402"/>
    </source>
</evidence>
<dbReference type="PANTHER" id="PTHR33164:SF43">
    <property type="entry name" value="HTH-TYPE TRANSCRIPTIONAL REPRESSOR YETL"/>
    <property type="match status" value="1"/>
</dbReference>
<dbReference type="RefSeq" id="WP_089136234.1">
    <property type="nucleotide sequence ID" value="NZ_BBFL01000019.1"/>
</dbReference>
<dbReference type="GO" id="GO:0003700">
    <property type="term" value="F:DNA-binding transcription factor activity"/>
    <property type="evidence" value="ECO:0007669"/>
    <property type="project" value="InterPro"/>
</dbReference>
<feature type="domain" description="HTH marR-type" evidence="1">
    <location>
        <begin position="1"/>
        <end position="106"/>
    </location>
</feature>
<dbReference type="InterPro" id="IPR036388">
    <property type="entry name" value="WH-like_DNA-bd_sf"/>
</dbReference>
<dbReference type="AlphaFoldDB" id="A0A1Z5IFG9"/>
<dbReference type="Pfam" id="PF12802">
    <property type="entry name" value="MarR_2"/>
    <property type="match status" value="1"/>
</dbReference>
<sequence>MGTENFILTYLGEHPDNATPREISQRFNITVARVSTVLKHLEAKQLITRTINPADKRKFIFALTDLGKQKVTELSQNRYNDLIDLVDYLGEEDAKDYIRILKKLAVRNA</sequence>
<dbReference type="SUPFAM" id="SSF46785">
    <property type="entry name" value="Winged helix' DNA-binding domain"/>
    <property type="match status" value="1"/>
</dbReference>
<dbReference type="InterPro" id="IPR000835">
    <property type="entry name" value="HTH_MarR-typ"/>
</dbReference>
<dbReference type="OrthoDB" id="1853358at2"/>
<evidence type="ECO:0000259" key="1">
    <source>
        <dbReference type="PROSITE" id="PS50995"/>
    </source>
</evidence>
<dbReference type="SMART" id="SM00347">
    <property type="entry name" value="HTH_MARR"/>
    <property type="match status" value="1"/>
</dbReference>
<keyword evidence="3" id="KW-1185">Reference proteome</keyword>
<evidence type="ECO:0000313" key="2">
    <source>
        <dbReference type="EMBL" id="GAX00535.1"/>
    </source>
</evidence>
<proteinExistence type="predicted"/>
<gene>
    <name evidence="2" type="ORF">IWT126_00550</name>
</gene>
<dbReference type="PRINTS" id="PR00598">
    <property type="entry name" value="HTHMARR"/>
</dbReference>
<dbReference type="PROSITE" id="PS50995">
    <property type="entry name" value="HTH_MARR_2"/>
    <property type="match status" value="1"/>
</dbReference>
<dbReference type="InterPro" id="IPR036390">
    <property type="entry name" value="WH_DNA-bd_sf"/>
</dbReference>
<organism evidence="2 3">
    <name type="scientific">Secundilactobacillus silagei JCM 19001</name>
    <dbReference type="NCBI Taxonomy" id="1302250"/>
    <lineage>
        <taxon>Bacteria</taxon>
        <taxon>Bacillati</taxon>
        <taxon>Bacillota</taxon>
        <taxon>Bacilli</taxon>
        <taxon>Lactobacillales</taxon>
        <taxon>Lactobacillaceae</taxon>
        <taxon>Secundilactobacillus</taxon>
    </lineage>
</organism>
<dbReference type="STRING" id="1302250.GCA_001313225_03242"/>
<protein>
    <recommendedName>
        <fullName evidence="1">HTH marR-type domain-containing protein</fullName>
    </recommendedName>
</protein>
<dbReference type="Gene3D" id="1.10.10.10">
    <property type="entry name" value="Winged helix-like DNA-binding domain superfamily/Winged helix DNA-binding domain"/>
    <property type="match status" value="1"/>
</dbReference>
<dbReference type="Proteomes" id="UP000198402">
    <property type="component" value="Unassembled WGS sequence"/>
</dbReference>
<dbReference type="InterPro" id="IPR039422">
    <property type="entry name" value="MarR/SlyA-like"/>
</dbReference>
<name>A0A1Z5IFG9_9LACO</name>